<dbReference type="AlphaFoldDB" id="A0A1V9G3T0"/>
<dbReference type="EMBL" id="LVYD01000024">
    <property type="protein sequence ID" value="OQP65305.1"/>
    <property type="molecule type" value="Genomic_DNA"/>
</dbReference>
<dbReference type="InterPro" id="IPR026037">
    <property type="entry name" value="PgpA"/>
</dbReference>
<dbReference type="PANTHER" id="PTHR36305:SF1">
    <property type="entry name" value="PHOSPHATIDYLGLYCEROPHOSPHATASE A"/>
    <property type="match status" value="1"/>
</dbReference>
<gene>
    <name evidence="3" type="ORF">A3860_16690</name>
</gene>
<feature type="transmembrane region" description="Helical" evidence="1">
    <location>
        <begin position="122"/>
        <end position="142"/>
    </location>
</feature>
<organism evidence="3 4">
    <name type="scientific">Niastella vici</name>
    <dbReference type="NCBI Taxonomy" id="1703345"/>
    <lineage>
        <taxon>Bacteria</taxon>
        <taxon>Pseudomonadati</taxon>
        <taxon>Bacteroidota</taxon>
        <taxon>Chitinophagia</taxon>
        <taxon>Chitinophagales</taxon>
        <taxon>Chitinophagaceae</taxon>
        <taxon>Niastella</taxon>
    </lineage>
</organism>
<feature type="transmembrane region" description="Helical" evidence="1">
    <location>
        <begin position="43"/>
        <end position="60"/>
    </location>
</feature>
<evidence type="ECO:0000256" key="1">
    <source>
        <dbReference type="SAM" id="Phobius"/>
    </source>
</evidence>
<keyword evidence="4" id="KW-1185">Reference proteome</keyword>
<evidence type="ECO:0000313" key="3">
    <source>
        <dbReference type="EMBL" id="OQP65305.1"/>
    </source>
</evidence>
<evidence type="ECO:0000259" key="2">
    <source>
        <dbReference type="Pfam" id="PF04608"/>
    </source>
</evidence>
<dbReference type="PANTHER" id="PTHR36305">
    <property type="entry name" value="PHOSPHATIDYLGLYCEROPHOSPHATASE A"/>
    <property type="match status" value="1"/>
</dbReference>
<dbReference type="RefSeq" id="WP_081146074.1">
    <property type="nucleotide sequence ID" value="NZ_LVYD01000024.1"/>
</dbReference>
<dbReference type="SUPFAM" id="SSF101307">
    <property type="entry name" value="YutG-like"/>
    <property type="match status" value="1"/>
</dbReference>
<feature type="transmembrane region" description="Helical" evidence="1">
    <location>
        <begin position="81"/>
        <end position="102"/>
    </location>
</feature>
<reference evidence="3 4" key="1">
    <citation type="submission" date="2016-03" db="EMBL/GenBank/DDBJ databases">
        <title>Niastella vici sp. nov., isolated from farmland soil.</title>
        <authorList>
            <person name="Chen L."/>
            <person name="Wang D."/>
            <person name="Yang S."/>
            <person name="Wang G."/>
        </authorList>
    </citation>
    <scope>NUCLEOTIDE SEQUENCE [LARGE SCALE GENOMIC DNA]</scope>
    <source>
        <strain evidence="3 4">DJ57</strain>
    </source>
</reference>
<feature type="transmembrane region" description="Helical" evidence="1">
    <location>
        <begin position="12"/>
        <end position="37"/>
    </location>
</feature>
<dbReference type="InterPro" id="IPR036681">
    <property type="entry name" value="PgpA-like_sf"/>
</dbReference>
<keyword evidence="1" id="KW-0812">Transmembrane</keyword>
<dbReference type="OrthoDB" id="9804091at2"/>
<comment type="caution">
    <text evidence="3">The sequence shown here is derived from an EMBL/GenBank/DDBJ whole genome shotgun (WGS) entry which is preliminary data.</text>
</comment>
<keyword evidence="1" id="KW-1133">Transmembrane helix</keyword>
<feature type="domain" description="YutG/PgpA" evidence="2">
    <location>
        <begin position="11"/>
        <end position="141"/>
    </location>
</feature>
<proteinExistence type="predicted"/>
<protein>
    <recommendedName>
        <fullName evidence="2">YutG/PgpA domain-containing protein</fullName>
    </recommendedName>
</protein>
<keyword evidence="1" id="KW-0472">Membrane</keyword>
<sequence length="146" mass="16571">MELKGWEKVAGSFFYVGYTMKGPGTITSALVFGAAWFIYPDGLLVGALLALLPLSFYLAYRFEKCVGHDPSCFTLDEVIGSLIVVCFIPHKLLPYLVFFIVWRLFDIFKPFFKPVEQIQQGIGIMIDDIIGALLTVGVYFLYNWFM</sequence>
<accession>A0A1V9G3T0</accession>
<dbReference type="Proteomes" id="UP000192796">
    <property type="component" value="Unassembled WGS sequence"/>
</dbReference>
<dbReference type="InterPro" id="IPR007686">
    <property type="entry name" value="YutG/PgpA"/>
</dbReference>
<dbReference type="Pfam" id="PF04608">
    <property type="entry name" value="PgpA"/>
    <property type="match status" value="1"/>
</dbReference>
<name>A0A1V9G3T0_9BACT</name>
<dbReference type="GO" id="GO:0006629">
    <property type="term" value="P:lipid metabolic process"/>
    <property type="evidence" value="ECO:0007669"/>
    <property type="project" value="InterPro"/>
</dbReference>
<evidence type="ECO:0000313" key="4">
    <source>
        <dbReference type="Proteomes" id="UP000192796"/>
    </source>
</evidence>
<dbReference type="GO" id="GO:0008962">
    <property type="term" value="F:phosphatidylglycerophosphatase activity"/>
    <property type="evidence" value="ECO:0007669"/>
    <property type="project" value="InterPro"/>
</dbReference>
<dbReference type="STRING" id="1703345.A3860_16690"/>